<proteinExistence type="predicted"/>
<reference evidence="1 2" key="1">
    <citation type="submission" date="2020-08" db="EMBL/GenBank/DDBJ databases">
        <title>Novel species isolated from subtropical streams in China.</title>
        <authorList>
            <person name="Lu H."/>
        </authorList>
    </citation>
    <scope>NUCLEOTIDE SEQUENCE [LARGE SCALE GENOMIC DNA]</scope>
    <source>
        <strain evidence="1 2">CY18W</strain>
    </source>
</reference>
<dbReference type="Gene3D" id="2.130.10.10">
    <property type="entry name" value="YVTN repeat-like/Quinoprotein amine dehydrogenase"/>
    <property type="match status" value="4"/>
</dbReference>
<dbReference type="SUPFAM" id="SSF50974">
    <property type="entry name" value="Nitrous oxide reductase, N-terminal domain"/>
    <property type="match status" value="1"/>
</dbReference>
<evidence type="ECO:0000313" key="2">
    <source>
        <dbReference type="Proteomes" id="UP000650424"/>
    </source>
</evidence>
<accession>A0ABR6ZT41</accession>
<comment type="caution">
    <text evidence="1">The sequence shown here is derived from an EMBL/GenBank/DDBJ whole genome shotgun (WGS) entry which is preliminary data.</text>
</comment>
<dbReference type="InterPro" id="IPR015943">
    <property type="entry name" value="WD40/YVTN_repeat-like_dom_sf"/>
</dbReference>
<dbReference type="NCBIfam" id="TIGR02276">
    <property type="entry name" value="beta_rpt_yvtn"/>
    <property type="match status" value="1"/>
</dbReference>
<protein>
    <submittedName>
        <fullName evidence="1">YncE family protein</fullName>
    </submittedName>
</protein>
<dbReference type="EMBL" id="JACOGF010000008">
    <property type="protein sequence ID" value="MBC3919051.1"/>
    <property type="molecule type" value="Genomic_DNA"/>
</dbReference>
<keyword evidence="2" id="KW-1185">Reference proteome</keyword>
<dbReference type="InterPro" id="IPR051200">
    <property type="entry name" value="Host-pathogen_enzymatic-act"/>
</dbReference>
<dbReference type="PANTHER" id="PTHR47197">
    <property type="entry name" value="PROTEIN NIRF"/>
    <property type="match status" value="1"/>
</dbReference>
<gene>
    <name evidence="1" type="ORF">H8L32_16285</name>
</gene>
<dbReference type="PANTHER" id="PTHR47197:SF3">
    <property type="entry name" value="DIHYDRO-HEME D1 DEHYDROGENASE"/>
    <property type="match status" value="1"/>
</dbReference>
<dbReference type="Pfam" id="PF10282">
    <property type="entry name" value="Lactonase"/>
    <property type="match status" value="1"/>
</dbReference>
<sequence length="350" mass="35956">MNTQLDSSIIINDSIATINTGITPAGIAITPDGNYAYIANNNNYGLAGEDSVTVLNLPDNTVLTTIYHTSFNQPYTVSIDPTGTYAYVSNSHDSTVSVIDIAINNVVQVIDGFDGPSGFAITADGSKAYVNNYGGPNGVKSGNGTSVNVVNLQNKTIVGTITVGLAPAALALSPDGKFCYVINYGDGNPNNGSLSIIDTSCDVVTNTVSGIGLSGPFAIAITPDSAFAYITNFGSNNFAPIGHHVIVVDLANPSWTCAIAVGLQPAGIAITPDGRHAFVSNYNTLYAGSNYTSLTAGQGTVNIIDIATNTLLPFTLPVGQSPAGIAITPNGSNAYVTNYTSNTVSVISLP</sequence>
<dbReference type="InterPro" id="IPR019405">
    <property type="entry name" value="Lactonase_7-beta_prop"/>
</dbReference>
<dbReference type="RefSeq" id="WP_186948321.1">
    <property type="nucleotide sequence ID" value="NZ_JACOGF010000008.1"/>
</dbReference>
<organism evidence="1 2">
    <name type="scientific">Undibacterium hunanense</name>
    <dbReference type="NCBI Taxonomy" id="2762292"/>
    <lineage>
        <taxon>Bacteria</taxon>
        <taxon>Pseudomonadati</taxon>
        <taxon>Pseudomonadota</taxon>
        <taxon>Betaproteobacteria</taxon>
        <taxon>Burkholderiales</taxon>
        <taxon>Oxalobacteraceae</taxon>
        <taxon>Undibacterium</taxon>
    </lineage>
</organism>
<dbReference type="Proteomes" id="UP000650424">
    <property type="component" value="Unassembled WGS sequence"/>
</dbReference>
<dbReference type="InterPro" id="IPR011045">
    <property type="entry name" value="N2O_reductase_N"/>
</dbReference>
<evidence type="ECO:0000313" key="1">
    <source>
        <dbReference type="EMBL" id="MBC3919051.1"/>
    </source>
</evidence>
<name>A0ABR6ZT41_9BURK</name>
<dbReference type="InterPro" id="IPR011964">
    <property type="entry name" value="YVTN_b-propeller_repeat"/>
</dbReference>